<sequence>MIKVLIIDFFNEIEKKELKKNKNAKATFWVEELQKVTPIDKNYISVKKATRLYNKYVEEKEQVIVKEPNKYLLDFMSQYIGFKDFEEYESKKESKEEISKQNEPQIFYQNDKESFLKKYKKLIITLSVASTFLLFFLSLKTVRMN</sequence>
<keyword evidence="1" id="KW-0472">Membrane</keyword>
<keyword evidence="1" id="KW-1133">Transmembrane helix</keyword>
<accession>A0A1L3JIF2</accession>
<name>A0A1L3JIF2_9FLAO</name>
<evidence type="ECO:0000313" key="3">
    <source>
        <dbReference type="Proteomes" id="UP000181898"/>
    </source>
</evidence>
<protein>
    <submittedName>
        <fullName evidence="2">Uncharacterized protein</fullName>
    </submittedName>
</protein>
<dbReference type="Proteomes" id="UP000181898">
    <property type="component" value="Chromosome"/>
</dbReference>
<keyword evidence="3" id="KW-1185">Reference proteome</keyword>
<gene>
    <name evidence="2" type="ORF">LPB136_05790</name>
</gene>
<feature type="transmembrane region" description="Helical" evidence="1">
    <location>
        <begin position="122"/>
        <end position="139"/>
    </location>
</feature>
<proteinExistence type="predicted"/>
<dbReference type="EMBL" id="CP018155">
    <property type="protein sequence ID" value="APG64899.1"/>
    <property type="molecule type" value="Genomic_DNA"/>
</dbReference>
<dbReference type="RefSeq" id="WP_072555224.1">
    <property type="nucleotide sequence ID" value="NZ_CP018155.1"/>
</dbReference>
<dbReference type="KEGG" id="ten:LPB136_05790"/>
<organism evidence="2 3">
    <name type="scientific">Tenacibaculum todarodis</name>
    <dbReference type="NCBI Taxonomy" id="1850252"/>
    <lineage>
        <taxon>Bacteria</taxon>
        <taxon>Pseudomonadati</taxon>
        <taxon>Bacteroidota</taxon>
        <taxon>Flavobacteriia</taxon>
        <taxon>Flavobacteriales</taxon>
        <taxon>Flavobacteriaceae</taxon>
        <taxon>Tenacibaculum</taxon>
    </lineage>
</organism>
<dbReference type="OrthoDB" id="1340494at2"/>
<evidence type="ECO:0000313" key="2">
    <source>
        <dbReference type="EMBL" id="APG64899.1"/>
    </source>
</evidence>
<keyword evidence="1" id="KW-0812">Transmembrane</keyword>
<dbReference type="AlphaFoldDB" id="A0A1L3JIF2"/>
<reference evidence="2 3" key="1">
    <citation type="submission" date="2016-11" db="EMBL/GenBank/DDBJ databases">
        <title>Tenacibaculum sp. LPB0136, isolated from marine environment.</title>
        <authorList>
            <person name="Kim E."/>
            <person name="Yi H."/>
        </authorList>
    </citation>
    <scope>NUCLEOTIDE SEQUENCE [LARGE SCALE GENOMIC DNA]</scope>
    <source>
        <strain evidence="2 3">LPB0136</strain>
    </source>
</reference>
<evidence type="ECO:0000256" key="1">
    <source>
        <dbReference type="SAM" id="Phobius"/>
    </source>
</evidence>